<name>E6YIL0_BARC7</name>
<dbReference type="EMBL" id="FN645454">
    <property type="protein sequence ID" value="CBI76698.1"/>
    <property type="molecule type" value="Genomic_DNA"/>
</dbReference>
<dbReference type="HOGENOM" id="CLU_163886_3_1_5"/>
<reference evidence="3" key="1">
    <citation type="submission" date="2009-11" db="EMBL/GenBank/DDBJ databases">
        <title>Genome sequencing of Bartonella species and comparative genomics.</title>
        <authorList>
            <person name="Engel P."/>
            <person name="Salzburger W."/>
            <person name="Marius L."/>
            <person name="Chao-Chin C."/>
            <person name="Soichi M."/>
            <person name="Christa L."/>
            <person name="Alexandra C."/>
            <person name="Aurelie L."/>
            <person name="Claudine M."/>
            <person name="Stephan S.C."/>
            <person name="Christoph D."/>
        </authorList>
    </citation>
    <scope>NUCLEOTIDE SEQUENCE [LARGE SCALE GENOMIC DNA]</scope>
    <source>
        <strain evidence="3">CIP 104772 / 73</strain>
    </source>
</reference>
<evidence type="ECO:0000313" key="2">
    <source>
        <dbReference type="EMBL" id="CBI76698.1"/>
    </source>
</evidence>
<gene>
    <name evidence="2" type="ordered locus">BARCL_1017</name>
</gene>
<dbReference type="SUPFAM" id="SSF160113">
    <property type="entry name" value="YegP-like"/>
    <property type="match status" value="1"/>
</dbReference>
<dbReference type="Proteomes" id="UP000009101">
    <property type="component" value="Chromosome"/>
</dbReference>
<evidence type="ECO:0000313" key="3">
    <source>
        <dbReference type="Proteomes" id="UP000009101"/>
    </source>
</evidence>
<dbReference type="InterPro" id="IPR036913">
    <property type="entry name" value="YegP-like_sf"/>
</dbReference>
<dbReference type="AlphaFoldDB" id="E6YIL0"/>
<accession>E6YIL0</accession>
<dbReference type="eggNOG" id="COG3422">
    <property type="taxonomic scope" value="Bacteria"/>
</dbReference>
<dbReference type="OrthoDB" id="9802792at2"/>
<proteinExistence type="predicted"/>
<keyword evidence="3" id="KW-1185">Reference proteome</keyword>
<feature type="domain" description="DUF1508" evidence="1">
    <location>
        <begin position="11"/>
        <end position="56"/>
    </location>
</feature>
<protein>
    <recommendedName>
        <fullName evidence="1">DUF1508 domain-containing protein</fullName>
    </recommendedName>
</protein>
<dbReference type="Gene3D" id="3.30.160.160">
    <property type="entry name" value="YegP-like"/>
    <property type="match status" value="1"/>
</dbReference>
<evidence type="ECO:0000259" key="1">
    <source>
        <dbReference type="Pfam" id="PF07411"/>
    </source>
</evidence>
<organism evidence="2 3">
    <name type="scientific">Bartonella clarridgeiae (strain CCUG 45776 / CIP 104772 / 73)</name>
    <dbReference type="NCBI Taxonomy" id="696125"/>
    <lineage>
        <taxon>Bacteria</taxon>
        <taxon>Pseudomonadati</taxon>
        <taxon>Pseudomonadota</taxon>
        <taxon>Alphaproteobacteria</taxon>
        <taxon>Hyphomicrobiales</taxon>
        <taxon>Bartonellaceae</taxon>
        <taxon>Bartonella</taxon>
    </lineage>
</organism>
<dbReference type="Pfam" id="PF07411">
    <property type="entry name" value="DUF1508"/>
    <property type="match status" value="1"/>
</dbReference>
<reference evidence="2 3" key="2">
    <citation type="journal article" date="2011" name="PLoS Genet.">
        <title>Parallel evolution of a type IV secretion system in radiating lineages of the host-restricted bacterial pathogen Bartonella.</title>
        <authorList>
            <person name="Engel P."/>
            <person name="Salzburger W."/>
            <person name="Liesch M."/>
            <person name="Chang C.C."/>
            <person name="Maruyama S."/>
            <person name="Lanz C."/>
            <person name="Calteau A."/>
            <person name="Lajus A."/>
            <person name="Medigue C."/>
            <person name="Schuster S.C."/>
            <person name="Dehio C."/>
        </authorList>
    </citation>
    <scope>NUCLEOTIDE SEQUENCE [LARGE SCALE GENOMIC DNA]</scope>
    <source>
        <strain evidence="3">CIP 104772 / 73</strain>
    </source>
</reference>
<dbReference type="RefSeq" id="WP_013545328.1">
    <property type="nucleotide sequence ID" value="NC_014932.1"/>
</dbReference>
<dbReference type="InterPro" id="IPR010879">
    <property type="entry name" value="DUF1508"/>
</dbReference>
<dbReference type="KEGG" id="bcd:BARCL_1017"/>
<sequence>MYFEVFQGVRDQWYWRLISKDQKKIAFSSQGYSTKQDTLMGIEQIKKITHNTSIKEL</sequence>